<dbReference type="Proteomes" id="UP001530377">
    <property type="component" value="Unassembled WGS sequence"/>
</dbReference>
<feature type="signal peptide" evidence="3">
    <location>
        <begin position="1"/>
        <end position="19"/>
    </location>
</feature>
<sequence>MNQSISSLVVVVVVVVVFAAVSLDTASGFTSIRTSSPQPRSTLAPKPSHGLENNGPSSSSSSFAIIPPPPSVTALNLKVKIDPEAAKTKVNKNVAGNAKMAAYGGSVVIALMLPIAFLVWSAVSK</sequence>
<keyword evidence="2" id="KW-0812">Transmembrane</keyword>
<evidence type="ECO:0000256" key="3">
    <source>
        <dbReference type="SAM" id="SignalP"/>
    </source>
</evidence>
<keyword evidence="2" id="KW-1133">Transmembrane helix</keyword>
<reference evidence="4 5" key="1">
    <citation type="submission" date="2024-10" db="EMBL/GenBank/DDBJ databases">
        <title>Updated reference genomes for cyclostephanoid diatoms.</title>
        <authorList>
            <person name="Roberts W.R."/>
            <person name="Alverson A.J."/>
        </authorList>
    </citation>
    <scope>NUCLEOTIDE SEQUENCE [LARGE SCALE GENOMIC DNA]</scope>
    <source>
        <strain evidence="4 5">AJA228-03</strain>
    </source>
</reference>
<feature type="compositionally biased region" description="Polar residues" evidence="1">
    <location>
        <begin position="29"/>
        <end position="41"/>
    </location>
</feature>
<evidence type="ECO:0000256" key="1">
    <source>
        <dbReference type="SAM" id="MobiDB-lite"/>
    </source>
</evidence>
<keyword evidence="2" id="KW-0472">Membrane</keyword>
<dbReference type="AlphaFoldDB" id="A0ABD3RT74"/>
<comment type="caution">
    <text evidence="4">The sequence shown here is derived from an EMBL/GenBank/DDBJ whole genome shotgun (WGS) entry which is preliminary data.</text>
</comment>
<organism evidence="4 5">
    <name type="scientific">Cyclostephanos tholiformis</name>
    <dbReference type="NCBI Taxonomy" id="382380"/>
    <lineage>
        <taxon>Eukaryota</taxon>
        <taxon>Sar</taxon>
        <taxon>Stramenopiles</taxon>
        <taxon>Ochrophyta</taxon>
        <taxon>Bacillariophyta</taxon>
        <taxon>Coscinodiscophyceae</taxon>
        <taxon>Thalassiosirophycidae</taxon>
        <taxon>Stephanodiscales</taxon>
        <taxon>Stephanodiscaceae</taxon>
        <taxon>Cyclostephanos</taxon>
    </lineage>
</organism>
<feature type="chain" id="PRO_5044740912" evidence="3">
    <location>
        <begin position="20"/>
        <end position="125"/>
    </location>
</feature>
<feature type="transmembrane region" description="Helical" evidence="2">
    <location>
        <begin position="100"/>
        <end position="123"/>
    </location>
</feature>
<accession>A0ABD3RT74</accession>
<feature type="region of interest" description="Disordered" evidence="1">
    <location>
        <begin position="29"/>
        <end position="65"/>
    </location>
</feature>
<keyword evidence="5" id="KW-1185">Reference proteome</keyword>
<proteinExistence type="predicted"/>
<name>A0ABD3RT74_9STRA</name>
<evidence type="ECO:0000313" key="5">
    <source>
        <dbReference type="Proteomes" id="UP001530377"/>
    </source>
</evidence>
<dbReference type="EMBL" id="JALLPB020000170">
    <property type="protein sequence ID" value="KAL3815999.1"/>
    <property type="molecule type" value="Genomic_DNA"/>
</dbReference>
<evidence type="ECO:0000313" key="4">
    <source>
        <dbReference type="EMBL" id="KAL3815999.1"/>
    </source>
</evidence>
<evidence type="ECO:0000256" key="2">
    <source>
        <dbReference type="SAM" id="Phobius"/>
    </source>
</evidence>
<protein>
    <submittedName>
        <fullName evidence="4">Uncharacterized protein</fullName>
    </submittedName>
</protein>
<feature type="compositionally biased region" description="Low complexity" evidence="1">
    <location>
        <begin position="56"/>
        <end position="65"/>
    </location>
</feature>
<keyword evidence="3" id="KW-0732">Signal</keyword>
<gene>
    <name evidence="4" type="ORF">ACHAXA_010659</name>
</gene>